<evidence type="ECO:0000256" key="1">
    <source>
        <dbReference type="ARBA" id="ARBA00004651"/>
    </source>
</evidence>
<dbReference type="GO" id="GO:0005886">
    <property type="term" value="C:plasma membrane"/>
    <property type="evidence" value="ECO:0007669"/>
    <property type="project" value="UniProtKB-SubCell"/>
</dbReference>
<dbReference type="RefSeq" id="WP_248009368.1">
    <property type="nucleotide sequence ID" value="NZ_JAJHVV010000008.1"/>
</dbReference>
<feature type="transmembrane region" description="Helical" evidence="8">
    <location>
        <begin position="45"/>
        <end position="62"/>
    </location>
</feature>
<evidence type="ECO:0000256" key="6">
    <source>
        <dbReference type="ARBA" id="ARBA00022989"/>
    </source>
</evidence>
<dbReference type="AlphaFoldDB" id="A0A9X1XMB1"/>
<feature type="transmembrane region" description="Helical" evidence="8">
    <location>
        <begin position="137"/>
        <end position="170"/>
    </location>
</feature>
<keyword evidence="3" id="KW-0813">Transport</keyword>
<protein>
    <recommendedName>
        <fullName evidence="8">Probable membrane transporter protein</fullName>
    </recommendedName>
</protein>
<evidence type="ECO:0000256" key="3">
    <source>
        <dbReference type="ARBA" id="ARBA00022448"/>
    </source>
</evidence>
<evidence type="ECO:0000256" key="7">
    <source>
        <dbReference type="ARBA" id="ARBA00023136"/>
    </source>
</evidence>
<proteinExistence type="inferred from homology"/>
<feature type="transmembrane region" description="Helical" evidence="8">
    <location>
        <begin position="233"/>
        <end position="255"/>
    </location>
</feature>
<feature type="transmembrane region" description="Helical" evidence="8">
    <location>
        <begin position="209"/>
        <end position="227"/>
    </location>
</feature>
<feature type="transmembrane region" description="Helical" evidence="8">
    <location>
        <begin position="98"/>
        <end position="116"/>
    </location>
</feature>
<evidence type="ECO:0000313" key="10">
    <source>
        <dbReference type="Proteomes" id="UP001139559"/>
    </source>
</evidence>
<dbReference type="PANTHER" id="PTHR30269:SF0">
    <property type="entry name" value="MEMBRANE TRANSPORTER PROTEIN YFCA-RELATED"/>
    <property type="match status" value="1"/>
</dbReference>
<comment type="subcellular location">
    <subcellularLocation>
        <location evidence="1 8">Cell membrane</location>
        <topology evidence="1 8">Multi-pass membrane protein</topology>
    </subcellularLocation>
</comment>
<feature type="transmembrane region" description="Helical" evidence="8">
    <location>
        <begin position="74"/>
        <end position="92"/>
    </location>
</feature>
<feature type="transmembrane region" description="Helical" evidence="8">
    <location>
        <begin position="182"/>
        <end position="200"/>
    </location>
</feature>
<organism evidence="9 10">
    <name type="scientific">Vibrio amylolyticus</name>
    <dbReference type="NCBI Taxonomy" id="2847292"/>
    <lineage>
        <taxon>Bacteria</taxon>
        <taxon>Pseudomonadati</taxon>
        <taxon>Pseudomonadota</taxon>
        <taxon>Gammaproteobacteria</taxon>
        <taxon>Vibrionales</taxon>
        <taxon>Vibrionaceae</taxon>
        <taxon>Vibrio</taxon>
    </lineage>
</organism>
<keyword evidence="7 8" id="KW-0472">Membrane</keyword>
<dbReference type="EMBL" id="JAJHVV010000008">
    <property type="protein sequence ID" value="MCK6264283.1"/>
    <property type="molecule type" value="Genomic_DNA"/>
</dbReference>
<reference evidence="9" key="1">
    <citation type="submission" date="2021-11" db="EMBL/GenBank/DDBJ databases">
        <title>Vibrio ZSDE26 sp. nov. and Vibrio ZSDZ34 sp. nov., isolated from coastal seawater in Qingdao.</title>
        <authorList>
            <person name="Zhang P."/>
        </authorList>
    </citation>
    <scope>NUCLEOTIDE SEQUENCE</scope>
    <source>
        <strain evidence="9">ZSDE26</strain>
    </source>
</reference>
<keyword evidence="4 8" id="KW-1003">Cell membrane</keyword>
<dbReference type="InterPro" id="IPR002781">
    <property type="entry name" value="TM_pro_TauE-like"/>
</dbReference>
<evidence type="ECO:0000256" key="4">
    <source>
        <dbReference type="ARBA" id="ARBA00022475"/>
    </source>
</evidence>
<comment type="similarity">
    <text evidence="2 8">Belongs to the 4-toluene sulfonate uptake permease (TSUP) (TC 2.A.102) family.</text>
</comment>
<dbReference type="PANTHER" id="PTHR30269">
    <property type="entry name" value="TRANSMEMBRANE PROTEIN YFCA"/>
    <property type="match status" value="1"/>
</dbReference>
<sequence length="256" mass="27114">MALEWILLFLAGTAGGVLNSIAGGGSFITFPALLACGVPPIAANATNTFAVSAGYLSGAYGFRHELRSENTPLLKIVLLSSLGGVIGALLLLNIPDSAFLNSIPWLLAFATMLFMFGEQLQSMIQRVASKQQSSHRIAAITSSVLLLLVSAYGGFFNAGLGIVALSYLVLAGYQNIHLMNGLKLVISSCVSISAIGLFLFEDVIDWNRGGAVLLGTLVGGYVAARVSRGIPAIYIRRFVACSSCAITLYFFFVTYR</sequence>
<name>A0A9X1XMB1_9VIBR</name>
<keyword evidence="6 8" id="KW-1133">Transmembrane helix</keyword>
<dbReference type="Proteomes" id="UP001139559">
    <property type="component" value="Unassembled WGS sequence"/>
</dbReference>
<accession>A0A9X1XMB1</accession>
<evidence type="ECO:0000256" key="8">
    <source>
        <dbReference type="RuleBase" id="RU363041"/>
    </source>
</evidence>
<evidence type="ECO:0000313" key="9">
    <source>
        <dbReference type="EMBL" id="MCK6264283.1"/>
    </source>
</evidence>
<keyword evidence="10" id="KW-1185">Reference proteome</keyword>
<gene>
    <name evidence="9" type="ORF">KP803_13465</name>
</gene>
<comment type="caution">
    <text evidence="9">The sequence shown here is derived from an EMBL/GenBank/DDBJ whole genome shotgun (WGS) entry which is preliminary data.</text>
</comment>
<evidence type="ECO:0000256" key="2">
    <source>
        <dbReference type="ARBA" id="ARBA00009142"/>
    </source>
</evidence>
<keyword evidence="5 8" id="KW-0812">Transmembrane</keyword>
<dbReference type="InterPro" id="IPR052017">
    <property type="entry name" value="TSUP"/>
</dbReference>
<dbReference type="Pfam" id="PF01925">
    <property type="entry name" value="TauE"/>
    <property type="match status" value="1"/>
</dbReference>
<evidence type="ECO:0000256" key="5">
    <source>
        <dbReference type="ARBA" id="ARBA00022692"/>
    </source>
</evidence>